<evidence type="ECO:0000313" key="1">
    <source>
        <dbReference type="EMBL" id="MFC3514754.1"/>
    </source>
</evidence>
<gene>
    <name evidence="1" type="ORF">ACFORO_31595</name>
</gene>
<dbReference type="Proteomes" id="UP001595764">
    <property type="component" value="Unassembled WGS sequence"/>
</dbReference>
<comment type="caution">
    <text evidence="1">The sequence shown here is derived from an EMBL/GenBank/DDBJ whole genome shotgun (WGS) entry which is preliminary data.</text>
</comment>
<dbReference type="EMBL" id="JBHRWI010000042">
    <property type="protein sequence ID" value="MFC3514754.1"/>
    <property type="molecule type" value="Genomic_DNA"/>
</dbReference>
<accession>A0ABV7QRM0</accession>
<reference evidence="2" key="1">
    <citation type="journal article" date="2019" name="Int. J. Syst. Evol. Microbiol.">
        <title>The Global Catalogue of Microorganisms (GCM) 10K type strain sequencing project: providing services to taxonomists for standard genome sequencing and annotation.</title>
        <authorList>
            <consortium name="The Broad Institute Genomics Platform"/>
            <consortium name="The Broad Institute Genome Sequencing Center for Infectious Disease"/>
            <person name="Wu L."/>
            <person name="Ma J."/>
        </authorList>
    </citation>
    <scope>NUCLEOTIDE SEQUENCE [LARGE SCALE GENOMIC DNA]</scope>
    <source>
        <strain evidence="2">CGMCC 4.7682</strain>
    </source>
</reference>
<dbReference type="PANTHER" id="PTHR38460:SF1">
    <property type="entry name" value="TAUTOMERASE YOLI-RELATED"/>
    <property type="match status" value="1"/>
</dbReference>
<dbReference type="Gene3D" id="3.30.429.10">
    <property type="entry name" value="Macrophage Migration Inhibitory Factor"/>
    <property type="match status" value="1"/>
</dbReference>
<dbReference type="InterPro" id="IPR037479">
    <property type="entry name" value="Tauto_MSAD"/>
</dbReference>
<dbReference type="PANTHER" id="PTHR38460">
    <property type="entry name" value="TAUTOMERASE YOLI-RELATED"/>
    <property type="match status" value="1"/>
</dbReference>
<protein>
    <submittedName>
        <fullName evidence="1">Tautomerase family protein</fullName>
    </submittedName>
</protein>
<name>A0ABV7QRM0_9PSEU</name>
<dbReference type="SUPFAM" id="SSF55331">
    <property type="entry name" value="Tautomerase/MIF"/>
    <property type="match status" value="1"/>
</dbReference>
<evidence type="ECO:0000313" key="2">
    <source>
        <dbReference type="Proteomes" id="UP001595764"/>
    </source>
</evidence>
<dbReference type="InterPro" id="IPR014347">
    <property type="entry name" value="Tautomerase/MIF_sf"/>
</dbReference>
<proteinExistence type="predicted"/>
<sequence>MPLVRIDVLSAPNADRLPAIGEAVHQAMTETIDVPVDDRFQILNSHAADRLRYDPDYFGVHRDDDIVYIAITLRAGRTNDQKTALYRRATELIAESTGIEPRNVFFSLTENHEVDWSFGEGVAQMLPSAP</sequence>
<dbReference type="Pfam" id="PF14552">
    <property type="entry name" value="Tautomerase_2"/>
    <property type="match status" value="1"/>
</dbReference>
<organism evidence="1 2">
    <name type="scientific">Amycolatopsis halotolerans</name>
    <dbReference type="NCBI Taxonomy" id="330083"/>
    <lineage>
        <taxon>Bacteria</taxon>
        <taxon>Bacillati</taxon>
        <taxon>Actinomycetota</taxon>
        <taxon>Actinomycetes</taxon>
        <taxon>Pseudonocardiales</taxon>
        <taxon>Pseudonocardiaceae</taxon>
        <taxon>Amycolatopsis</taxon>
    </lineage>
</organism>
<dbReference type="RefSeq" id="WP_354745549.1">
    <property type="nucleotide sequence ID" value="NZ_JBHMAY010000040.1"/>
</dbReference>
<keyword evidence="2" id="KW-1185">Reference proteome</keyword>